<feature type="region of interest" description="Disordered" evidence="1">
    <location>
        <begin position="84"/>
        <end position="146"/>
    </location>
</feature>
<organism evidence="3 4">
    <name type="scientific">Corynebacterium propinquum</name>
    <dbReference type="NCBI Taxonomy" id="43769"/>
    <lineage>
        <taxon>Bacteria</taxon>
        <taxon>Bacillati</taxon>
        <taxon>Actinomycetota</taxon>
        <taxon>Actinomycetes</taxon>
        <taxon>Mycobacteriales</taxon>
        <taxon>Corynebacteriaceae</taxon>
        <taxon>Corynebacterium</taxon>
    </lineage>
</organism>
<sequence length="410" mass="44714">MAVEEELTFEKLQQEFQTTEAGKPAAKSANDAANAIKSGQPSAEVQRILKEGLAQAAVAGDAGFDQKDLDSIDPSELEAQLKAIAESGQQTWEKKNGIPSERPSSPSGPEAHEHSEPGAPTQSPAPAHPTNHSMQRLEAEFGNTQEGKIAEETVKLVVEVLRTTGNKQEIEKAVRAGLKKVGFGESEIDQHQSEIDEIIGDTFRRHNEANVLLQEHKESALEELALLDNLNPLQRDIFKKQIQSADKMRTVDVVLGAARAEDKNPVAPFAPVPGQKAPGKAGEQTDVEKALAHTKQEALAKLKDFTFLTQQQKDAYKQQVEAATQVYQVEAAFETGEAKNTANKAAKEATNFVSKALARTKQLALKQLDEMTGLNHEQKRQARNKILAAKQVFEVEAAFHTAEKLNKAAK</sequence>
<protein>
    <recommendedName>
        <fullName evidence="2">Protein G-related albumin-binding (GA) module domain-containing protein</fullName>
    </recommendedName>
</protein>
<gene>
    <name evidence="3" type="ORF">QPX54_01560</name>
</gene>
<comment type="caution">
    <text evidence="3">The sequence shown here is derived from an EMBL/GenBank/DDBJ whole genome shotgun (WGS) entry which is preliminary data.</text>
</comment>
<proteinExistence type="predicted"/>
<evidence type="ECO:0000256" key="1">
    <source>
        <dbReference type="SAM" id="MobiDB-lite"/>
    </source>
</evidence>
<name>A0AAP4BRR3_9CORY</name>
<dbReference type="EMBL" id="JASNVP010000002">
    <property type="protein sequence ID" value="MDK4325205.1"/>
    <property type="molecule type" value="Genomic_DNA"/>
</dbReference>
<feature type="domain" description="Protein G-related albumin-binding (GA) module" evidence="2">
    <location>
        <begin position="290"/>
        <end position="342"/>
    </location>
</feature>
<evidence type="ECO:0000259" key="2">
    <source>
        <dbReference type="Pfam" id="PF01468"/>
    </source>
</evidence>
<dbReference type="Pfam" id="PF01468">
    <property type="entry name" value="GA"/>
    <property type="match status" value="3"/>
</dbReference>
<feature type="compositionally biased region" description="Polar residues" evidence="1">
    <location>
        <begin position="120"/>
        <end position="134"/>
    </location>
</feature>
<feature type="domain" description="Protein G-related albumin-binding (GA) module" evidence="2">
    <location>
        <begin position="213"/>
        <end position="258"/>
    </location>
</feature>
<feature type="domain" description="Protein G-related albumin-binding (GA) module" evidence="2">
    <location>
        <begin position="356"/>
        <end position="408"/>
    </location>
</feature>
<dbReference type="Proteomes" id="UP001226160">
    <property type="component" value="Unassembled WGS sequence"/>
</dbReference>
<reference evidence="3" key="1">
    <citation type="submission" date="2023-05" db="EMBL/GenBank/DDBJ databases">
        <title>Metabolic capabilities are highly conserved among human nasal-associated Corynebacterium species in pangenomic analyses.</title>
        <authorList>
            <person name="Tran T.H."/>
            <person name="Roberts A.Q."/>
            <person name="Escapa I.F."/>
            <person name="Gao W."/>
            <person name="Conlan S."/>
            <person name="Kong H."/>
            <person name="Segre J.A."/>
            <person name="Kelly M.S."/>
            <person name="Lemon K.P."/>
        </authorList>
    </citation>
    <scope>NUCLEOTIDE SEQUENCE</scope>
    <source>
        <strain evidence="3">KPL2654</strain>
    </source>
</reference>
<feature type="compositionally biased region" description="Low complexity" evidence="1">
    <location>
        <begin position="21"/>
        <end position="35"/>
    </location>
</feature>
<dbReference type="Gene3D" id="1.20.5.420">
    <property type="entry name" value="Immunoglobulin FC, subunit C"/>
    <property type="match status" value="3"/>
</dbReference>
<evidence type="ECO:0000313" key="3">
    <source>
        <dbReference type="EMBL" id="MDK4325205.1"/>
    </source>
</evidence>
<dbReference type="AlphaFoldDB" id="A0AAP4BRR3"/>
<evidence type="ECO:0000313" key="4">
    <source>
        <dbReference type="Proteomes" id="UP001226160"/>
    </source>
</evidence>
<dbReference type="RefSeq" id="WP_284573189.1">
    <property type="nucleotide sequence ID" value="NZ_JASNUK010000028.1"/>
</dbReference>
<accession>A0AAP4BRR3</accession>
<feature type="compositionally biased region" description="Low complexity" evidence="1">
    <location>
        <begin position="99"/>
        <end position="109"/>
    </location>
</feature>
<dbReference type="InterPro" id="IPR002988">
    <property type="entry name" value="GA_module"/>
</dbReference>
<feature type="region of interest" description="Disordered" evidence="1">
    <location>
        <begin position="1"/>
        <end position="42"/>
    </location>
</feature>